<evidence type="ECO:0000313" key="3">
    <source>
        <dbReference type="Proteomes" id="UP001596337"/>
    </source>
</evidence>
<name>A0ABW2BW36_9PSEU</name>
<reference evidence="3" key="1">
    <citation type="journal article" date="2019" name="Int. J. Syst. Evol. Microbiol.">
        <title>The Global Catalogue of Microorganisms (GCM) 10K type strain sequencing project: providing services to taxonomists for standard genome sequencing and annotation.</title>
        <authorList>
            <consortium name="The Broad Institute Genomics Platform"/>
            <consortium name="The Broad Institute Genome Sequencing Center for Infectious Disease"/>
            <person name="Wu L."/>
            <person name="Ma J."/>
        </authorList>
    </citation>
    <scope>NUCLEOTIDE SEQUENCE [LARGE SCALE GENOMIC DNA]</scope>
    <source>
        <strain evidence="3">KCTC 32255</strain>
    </source>
</reference>
<evidence type="ECO:0000313" key="2">
    <source>
        <dbReference type="EMBL" id="MFC6866403.1"/>
    </source>
</evidence>
<protein>
    <submittedName>
        <fullName evidence="2">VOC family protein</fullName>
    </submittedName>
</protein>
<gene>
    <name evidence="2" type="ORF">ACFQGD_04525</name>
</gene>
<keyword evidence="3" id="KW-1185">Reference proteome</keyword>
<dbReference type="RefSeq" id="WP_345402004.1">
    <property type="nucleotide sequence ID" value="NZ_BAABLA010000108.1"/>
</dbReference>
<dbReference type="Proteomes" id="UP001596337">
    <property type="component" value="Unassembled WGS sequence"/>
</dbReference>
<sequence>MGILKVAHADLAVADVEEAVGFHTDLLGLVEIGRADGAVFLGCGADNNYDLALVQGGGGVRHFALQVESEDDLVYYGKRLAELGVTTETRGDAAPGQLRGLRFQAPDGHSIELVVSRDQPVYLHPGNPTHTRHKGVVPLDADHITLRSSDVRGLVEFLVAGLDFKISDVFEPAPGTWAAAWARVGEYHHDVAVMGAQRSSETLDHFAWTMDGIDHLKRAADMLSQLEVPLETGPGRHGVGGNLYAYFWAPGGNRYELSAEMPRTVSPTAGPNFWNDFRAAFSAWGALPPESFQVGS</sequence>
<dbReference type="Pfam" id="PF00903">
    <property type="entry name" value="Glyoxalase"/>
    <property type="match status" value="2"/>
</dbReference>
<feature type="domain" description="VOC" evidence="1">
    <location>
        <begin position="140"/>
        <end position="260"/>
    </location>
</feature>
<dbReference type="SUPFAM" id="SSF54593">
    <property type="entry name" value="Glyoxalase/Bleomycin resistance protein/Dihydroxybiphenyl dioxygenase"/>
    <property type="match status" value="1"/>
</dbReference>
<dbReference type="InterPro" id="IPR037523">
    <property type="entry name" value="VOC_core"/>
</dbReference>
<accession>A0ABW2BW36</accession>
<dbReference type="InterPro" id="IPR004360">
    <property type="entry name" value="Glyas_Fos-R_dOase_dom"/>
</dbReference>
<dbReference type="Gene3D" id="3.10.180.10">
    <property type="entry name" value="2,3-Dihydroxybiphenyl 1,2-Dioxygenase, domain 1"/>
    <property type="match status" value="2"/>
</dbReference>
<dbReference type="EMBL" id="JBHSXX010000001">
    <property type="protein sequence ID" value="MFC6866403.1"/>
    <property type="molecule type" value="Genomic_DNA"/>
</dbReference>
<evidence type="ECO:0000259" key="1">
    <source>
        <dbReference type="PROSITE" id="PS51819"/>
    </source>
</evidence>
<proteinExistence type="predicted"/>
<organism evidence="2 3">
    <name type="scientific">Haloechinothrix salitolerans</name>
    <dbReference type="NCBI Taxonomy" id="926830"/>
    <lineage>
        <taxon>Bacteria</taxon>
        <taxon>Bacillati</taxon>
        <taxon>Actinomycetota</taxon>
        <taxon>Actinomycetes</taxon>
        <taxon>Pseudonocardiales</taxon>
        <taxon>Pseudonocardiaceae</taxon>
        <taxon>Haloechinothrix</taxon>
    </lineage>
</organism>
<dbReference type="InterPro" id="IPR029068">
    <property type="entry name" value="Glyas_Bleomycin-R_OHBP_Dase"/>
</dbReference>
<feature type="domain" description="VOC" evidence="1">
    <location>
        <begin position="5"/>
        <end position="116"/>
    </location>
</feature>
<dbReference type="PROSITE" id="PS51819">
    <property type="entry name" value="VOC"/>
    <property type="match status" value="2"/>
</dbReference>
<comment type="caution">
    <text evidence="2">The sequence shown here is derived from an EMBL/GenBank/DDBJ whole genome shotgun (WGS) entry which is preliminary data.</text>
</comment>